<evidence type="ECO:0000313" key="2">
    <source>
        <dbReference type="Proteomes" id="UP001228504"/>
    </source>
</evidence>
<sequence length="49" mass="5694">MSKNNFKNKISPKAMGNYTKGAVKDFEENIVSQTDYLEKVDRELKNNKK</sequence>
<dbReference type="RefSeq" id="WP_307482119.1">
    <property type="nucleotide sequence ID" value="NZ_JAUSUF010000001.1"/>
</dbReference>
<evidence type="ECO:0000313" key="1">
    <source>
        <dbReference type="EMBL" id="MDQ0148308.1"/>
    </source>
</evidence>
<proteinExistence type="predicted"/>
<reference evidence="1 2" key="1">
    <citation type="submission" date="2023-07" db="EMBL/GenBank/DDBJ databases">
        <title>Genomic Encyclopedia of Type Strains, Phase IV (KMG-IV): sequencing the most valuable type-strain genomes for metagenomic binning, comparative biology and taxonomic classification.</title>
        <authorList>
            <person name="Goeker M."/>
        </authorList>
    </citation>
    <scope>NUCLEOTIDE SEQUENCE [LARGE SCALE GENOMIC DNA]</scope>
    <source>
        <strain evidence="1 2">DSM 20694</strain>
    </source>
</reference>
<comment type="caution">
    <text evidence="1">The sequence shown here is derived from an EMBL/GenBank/DDBJ whole genome shotgun (WGS) entry which is preliminary data.</text>
</comment>
<name>A0ABT9UNT9_9FIRM</name>
<keyword evidence="2" id="KW-1185">Reference proteome</keyword>
<accession>A0ABT9UNT9</accession>
<dbReference type="EMBL" id="JAUSUF010000001">
    <property type="protein sequence ID" value="MDQ0148308.1"/>
    <property type="molecule type" value="Genomic_DNA"/>
</dbReference>
<dbReference type="Proteomes" id="UP001228504">
    <property type="component" value="Unassembled WGS sequence"/>
</dbReference>
<gene>
    <name evidence="1" type="ORF">J2S18_000225</name>
</gene>
<organism evidence="1 2">
    <name type="scientific">Eubacterium multiforme</name>
    <dbReference type="NCBI Taxonomy" id="83339"/>
    <lineage>
        <taxon>Bacteria</taxon>
        <taxon>Bacillati</taxon>
        <taxon>Bacillota</taxon>
        <taxon>Clostridia</taxon>
        <taxon>Eubacteriales</taxon>
        <taxon>Eubacteriaceae</taxon>
        <taxon>Eubacterium</taxon>
    </lineage>
</organism>
<protein>
    <submittedName>
        <fullName evidence="1">Uncharacterized protein</fullName>
    </submittedName>
</protein>